<proteinExistence type="predicted"/>
<keyword evidence="1" id="KW-1133">Transmembrane helix</keyword>
<keyword evidence="3" id="KW-1185">Reference proteome</keyword>
<dbReference type="AlphaFoldDB" id="A0A0U2VRM3"/>
<dbReference type="STRING" id="162209.IJ22_17770"/>
<reference evidence="3" key="1">
    <citation type="submission" date="2015-12" db="EMBL/GenBank/DDBJ databases">
        <title>Complete genome sequences of two moderately thermophilic Paenibacillus species.</title>
        <authorList>
            <person name="Butler R.III."/>
            <person name="Wang J."/>
            <person name="Stark B.C."/>
            <person name="Pombert J.-F."/>
        </authorList>
    </citation>
    <scope>NUCLEOTIDE SEQUENCE [LARGE SCALE GENOMIC DNA]</scope>
    <source>
        <strain evidence="3">32O-Y</strain>
    </source>
</reference>
<evidence type="ECO:0000256" key="1">
    <source>
        <dbReference type="SAM" id="Phobius"/>
    </source>
</evidence>
<gene>
    <name evidence="2" type="ORF">IJ22_17770</name>
</gene>
<dbReference type="EMBL" id="CP013652">
    <property type="protein sequence ID" value="ALS22151.1"/>
    <property type="molecule type" value="Genomic_DNA"/>
</dbReference>
<evidence type="ECO:0000313" key="2">
    <source>
        <dbReference type="EMBL" id="ALS22151.1"/>
    </source>
</evidence>
<evidence type="ECO:0000313" key="3">
    <source>
        <dbReference type="Proteomes" id="UP000061660"/>
    </source>
</evidence>
<keyword evidence="1" id="KW-0472">Membrane</keyword>
<name>A0A0U2VRM3_9BACL</name>
<dbReference type="Proteomes" id="UP000061660">
    <property type="component" value="Chromosome"/>
</dbReference>
<keyword evidence="1" id="KW-0812">Transmembrane</keyword>
<organism evidence="2 3">
    <name type="scientific">Paenibacillus naphthalenovorans</name>
    <dbReference type="NCBI Taxonomy" id="162209"/>
    <lineage>
        <taxon>Bacteria</taxon>
        <taxon>Bacillati</taxon>
        <taxon>Bacillota</taxon>
        <taxon>Bacilli</taxon>
        <taxon>Bacillales</taxon>
        <taxon>Paenibacillaceae</taxon>
        <taxon>Paenibacillus</taxon>
    </lineage>
</organism>
<accession>A0A0U2VRM3</accession>
<protein>
    <submittedName>
        <fullName evidence="2">Uncharacterized protein</fullName>
    </submittedName>
</protein>
<dbReference type="PATRIC" id="fig|162209.4.peg.1882"/>
<dbReference type="RefSeq" id="WP_160327357.1">
    <property type="nucleotide sequence ID" value="NZ_CP013652.1"/>
</dbReference>
<dbReference type="KEGG" id="pnp:IJ22_17770"/>
<sequence>MEWILALKVLFLFLGVWWTLVNTGKFFKNNDIPSWNIFLQALGIVGFIVLQFDLLQIK</sequence>
<feature type="transmembrane region" description="Helical" evidence="1">
    <location>
        <begin position="33"/>
        <end position="55"/>
    </location>
</feature>
<reference evidence="2 3" key="2">
    <citation type="journal article" date="2016" name="Genome Announc.">
        <title>Complete Genome Sequences of Two Interactive Moderate Thermophiles, Paenibacillus napthalenovorans 32O-Y and Paenibacillus sp. 32O-W.</title>
        <authorList>
            <person name="Butler R.R.III."/>
            <person name="Wang J."/>
            <person name="Stark B.C."/>
            <person name="Pombert J.F."/>
        </authorList>
    </citation>
    <scope>NUCLEOTIDE SEQUENCE [LARGE SCALE GENOMIC DNA]</scope>
    <source>
        <strain evidence="2 3">32O-Y</strain>
    </source>
</reference>